<proteinExistence type="predicted"/>
<organism evidence="1 2">
    <name type="scientific">Stegodyphus mimosarum</name>
    <name type="common">African social velvet spider</name>
    <dbReference type="NCBI Taxonomy" id="407821"/>
    <lineage>
        <taxon>Eukaryota</taxon>
        <taxon>Metazoa</taxon>
        <taxon>Ecdysozoa</taxon>
        <taxon>Arthropoda</taxon>
        <taxon>Chelicerata</taxon>
        <taxon>Arachnida</taxon>
        <taxon>Araneae</taxon>
        <taxon>Araneomorphae</taxon>
        <taxon>Entelegynae</taxon>
        <taxon>Eresoidea</taxon>
        <taxon>Eresidae</taxon>
        <taxon>Stegodyphus</taxon>
    </lineage>
</organism>
<sequence>MAPKNNHFKTNCKVKLLLAAFMKIVPSCTLSLCYDFSET</sequence>
<accession>A0A087U028</accession>
<dbReference type="AlphaFoldDB" id="A0A087U028"/>
<name>A0A087U028_STEMI</name>
<dbReference type="EMBL" id="KK117529">
    <property type="protein sequence ID" value="KFM70717.1"/>
    <property type="molecule type" value="Genomic_DNA"/>
</dbReference>
<reference evidence="1 2" key="1">
    <citation type="submission" date="2013-11" db="EMBL/GenBank/DDBJ databases">
        <title>Genome sequencing of Stegodyphus mimosarum.</title>
        <authorList>
            <person name="Bechsgaard J."/>
        </authorList>
    </citation>
    <scope>NUCLEOTIDE SEQUENCE [LARGE SCALE GENOMIC DNA]</scope>
</reference>
<evidence type="ECO:0000313" key="2">
    <source>
        <dbReference type="Proteomes" id="UP000054359"/>
    </source>
</evidence>
<keyword evidence="2" id="KW-1185">Reference proteome</keyword>
<protein>
    <submittedName>
        <fullName evidence="1">Uncharacterized protein</fullName>
    </submittedName>
</protein>
<gene>
    <name evidence="1" type="ORF">X975_01334</name>
</gene>
<dbReference type="Proteomes" id="UP000054359">
    <property type="component" value="Unassembled WGS sequence"/>
</dbReference>
<evidence type="ECO:0000313" key="1">
    <source>
        <dbReference type="EMBL" id="KFM70717.1"/>
    </source>
</evidence>
<feature type="non-terminal residue" evidence="1">
    <location>
        <position position="39"/>
    </location>
</feature>